<gene>
    <name evidence="2" type="ORF">D3870_21365</name>
</gene>
<proteinExistence type="predicted"/>
<evidence type="ECO:0000313" key="2">
    <source>
        <dbReference type="EMBL" id="RJF96919.1"/>
    </source>
</evidence>
<accession>A0A418WWD7</accession>
<sequence>MIDEARHYMGESARAMLEAGARLALIRSQEPHGEWMAACERLNLEVRTAQRMINAALKFSNTTTSSHLDRIGTSKLFELLVLDDDDAGTLAQGGEVEGIGDLDDIARMTVRELRAALRELRAESAAKDKLLEAKNRKLDQLTAQLERKKAGTPAEEWHWAPARRMLLDACETLANFSQTELRRALVEIQARAEAENSLPEDIEVLQGHALSSVMQTLVVLQKEFRIAVDLEAIVMPPWLQDFKSAGTANKRT</sequence>
<evidence type="ECO:0008006" key="4">
    <source>
        <dbReference type="Google" id="ProtNLM"/>
    </source>
</evidence>
<name>A0A418WWD7_9BURK</name>
<keyword evidence="3" id="KW-1185">Reference proteome</keyword>
<dbReference type="Proteomes" id="UP000285190">
    <property type="component" value="Unassembled WGS sequence"/>
</dbReference>
<protein>
    <recommendedName>
        <fullName evidence="4">DUF3102 domain-containing protein</fullName>
    </recommendedName>
</protein>
<dbReference type="AlphaFoldDB" id="A0A418WWD7"/>
<evidence type="ECO:0000256" key="1">
    <source>
        <dbReference type="SAM" id="Coils"/>
    </source>
</evidence>
<comment type="caution">
    <text evidence="2">The sequence shown here is derived from an EMBL/GenBank/DDBJ whole genome shotgun (WGS) entry which is preliminary data.</text>
</comment>
<organism evidence="2 3">
    <name type="scientific">Noviherbaspirillum cavernae</name>
    <dbReference type="NCBI Taxonomy" id="2320862"/>
    <lineage>
        <taxon>Bacteria</taxon>
        <taxon>Pseudomonadati</taxon>
        <taxon>Pseudomonadota</taxon>
        <taxon>Betaproteobacteria</taxon>
        <taxon>Burkholderiales</taxon>
        <taxon>Oxalobacteraceae</taxon>
        <taxon>Noviherbaspirillum</taxon>
    </lineage>
</organism>
<feature type="coiled-coil region" evidence="1">
    <location>
        <begin position="110"/>
        <end position="151"/>
    </location>
</feature>
<reference evidence="2 3" key="1">
    <citation type="submission" date="2018-09" db="EMBL/GenBank/DDBJ databases">
        <authorList>
            <person name="Zhu H."/>
        </authorList>
    </citation>
    <scope>NUCLEOTIDE SEQUENCE [LARGE SCALE GENOMIC DNA]</scope>
    <source>
        <strain evidence="2 3">K2R10-39</strain>
    </source>
</reference>
<evidence type="ECO:0000313" key="3">
    <source>
        <dbReference type="Proteomes" id="UP000285190"/>
    </source>
</evidence>
<keyword evidence="1" id="KW-0175">Coiled coil</keyword>
<dbReference type="EMBL" id="QYUN01000003">
    <property type="protein sequence ID" value="RJF96919.1"/>
    <property type="molecule type" value="Genomic_DNA"/>
</dbReference>